<keyword evidence="1" id="KW-0862">Zinc</keyword>
<keyword evidence="4" id="KW-1185">Reference proteome</keyword>
<dbReference type="PROSITE" id="PS50966">
    <property type="entry name" value="ZF_SWIM"/>
    <property type="match status" value="1"/>
</dbReference>
<keyword evidence="1" id="KW-0479">Metal-binding</keyword>
<evidence type="ECO:0000259" key="2">
    <source>
        <dbReference type="PROSITE" id="PS50966"/>
    </source>
</evidence>
<reference evidence="4" key="2">
    <citation type="submission" date="2015-01" db="EMBL/GenBank/DDBJ databases">
        <title>Evolutionary Origins and Diversification of the Mycorrhizal Mutualists.</title>
        <authorList>
            <consortium name="DOE Joint Genome Institute"/>
            <consortium name="Mycorrhizal Genomics Consortium"/>
            <person name="Kohler A."/>
            <person name="Kuo A."/>
            <person name="Nagy L.G."/>
            <person name="Floudas D."/>
            <person name="Copeland A."/>
            <person name="Barry K.W."/>
            <person name="Cichocki N."/>
            <person name="Veneault-Fourrey C."/>
            <person name="LaButti K."/>
            <person name="Lindquist E.A."/>
            <person name="Lipzen A."/>
            <person name="Lundell T."/>
            <person name="Morin E."/>
            <person name="Murat C."/>
            <person name="Riley R."/>
            <person name="Ohm R."/>
            <person name="Sun H."/>
            <person name="Tunlid A."/>
            <person name="Henrissat B."/>
            <person name="Grigoriev I.V."/>
            <person name="Hibbett D.S."/>
            <person name="Martin F."/>
        </authorList>
    </citation>
    <scope>NUCLEOTIDE SEQUENCE [LARGE SCALE GENOMIC DNA]</scope>
    <source>
        <strain evidence="4">ATCC 200175</strain>
    </source>
</reference>
<proteinExistence type="predicted"/>
<reference evidence="3 4" key="1">
    <citation type="submission" date="2014-06" db="EMBL/GenBank/DDBJ databases">
        <authorList>
            <consortium name="DOE Joint Genome Institute"/>
            <person name="Kuo A."/>
            <person name="Kohler A."/>
            <person name="Nagy L.G."/>
            <person name="Floudas D."/>
            <person name="Copeland A."/>
            <person name="Barry K.W."/>
            <person name="Cichocki N."/>
            <person name="Veneault-Fourrey C."/>
            <person name="LaButti K."/>
            <person name="Lindquist E.A."/>
            <person name="Lipzen A."/>
            <person name="Lundell T."/>
            <person name="Morin E."/>
            <person name="Murat C."/>
            <person name="Sun H."/>
            <person name="Tunlid A."/>
            <person name="Henrissat B."/>
            <person name="Grigoriev I.V."/>
            <person name="Hibbett D.S."/>
            <person name="Martin F."/>
            <person name="Nordberg H.P."/>
            <person name="Cantor M.N."/>
            <person name="Hua S.X."/>
        </authorList>
    </citation>
    <scope>NUCLEOTIDE SEQUENCE [LARGE SCALE GENOMIC DNA]</scope>
    <source>
        <strain evidence="3 4">ATCC 200175</strain>
    </source>
</reference>
<protein>
    <submittedName>
        <fullName evidence="3">Unplaced genomic scaffold PAXINscaffold_72, whole genome shotgun sequence</fullName>
    </submittedName>
</protein>
<feature type="domain" description="SWIM-type" evidence="2">
    <location>
        <begin position="44"/>
        <end position="78"/>
    </location>
</feature>
<dbReference type="EMBL" id="KN819394">
    <property type="protein sequence ID" value="KIJ10862.1"/>
    <property type="molecule type" value="Genomic_DNA"/>
</dbReference>
<evidence type="ECO:0000313" key="3">
    <source>
        <dbReference type="EMBL" id="KIJ10862.1"/>
    </source>
</evidence>
<dbReference type="InterPro" id="IPR007527">
    <property type="entry name" value="Znf_SWIM"/>
</dbReference>
<sequence>MINDFANDAVYMSVKWLLRLINSRGHDIKHLLKVTKRGSKLTHFLVILSDNNYVCDCCMGMNLGVPCRHYFQVLLKTPHLLFHIGLVRARWYQNPMLDVTPVLPVSIDNVPRKESETKPLTPLSSSCYTRSNPLKSKPTLTQWQGVLPTQTVDSREVYHEAQAVLKPLLNGVQTKEELDELLQDLDQIR</sequence>
<dbReference type="Proteomes" id="UP000053647">
    <property type="component" value="Unassembled WGS sequence"/>
</dbReference>
<evidence type="ECO:0000256" key="1">
    <source>
        <dbReference type="PROSITE-ProRule" id="PRU00325"/>
    </source>
</evidence>
<dbReference type="GO" id="GO:0008270">
    <property type="term" value="F:zinc ion binding"/>
    <property type="evidence" value="ECO:0007669"/>
    <property type="project" value="UniProtKB-KW"/>
</dbReference>
<keyword evidence="1" id="KW-0863">Zinc-finger</keyword>
<name>A0A0C9TSN1_PAXIN</name>
<organism evidence="3 4">
    <name type="scientific">Paxillus involutus ATCC 200175</name>
    <dbReference type="NCBI Taxonomy" id="664439"/>
    <lineage>
        <taxon>Eukaryota</taxon>
        <taxon>Fungi</taxon>
        <taxon>Dikarya</taxon>
        <taxon>Basidiomycota</taxon>
        <taxon>Agaricomycotina</taxon>
        <taxon>Agaricomycetes</taxon>
        <taxon>Agaricomycetidae</taxon>
        <taxon>Boletales</taxon>
        <taxon>Paxilineae</taxon>
        <taxon>Paxillaceae</taxon>
        <taxon>Paxillus</taxon>
    </lineage>
</organism>
<dbReference type="HOGENOM" id="CLU_1454655_0_0_1"/>
<dbReference type="OrthoDB" id="3261031at2759"/>
<accession>A0A0C9TSN1</accession>
<evidence type="ECO:0000313" key="4">
    <source>
        <dbReference type="Proteomes" id="UP000053647"/>
    </source>
</evidence>
<dbReference type="AlphaFoldDB" id="A0A0C9TSN1"/>
<gene>
    <name evidence="3" type="ORF">PAXINDRAFT_85388</name>
</gene>